<evidence type="ECO:0000313" key="1">
    <source>
        <dbReference type="EMBL" id="MDO9712391.1"/>
    </source>
</evidence>
<evidence type="ECO:0008006" key="3">
    <source>
        <dbReference type="Google" id="ProtNLM"/>
    </source>
</evidence>
<gene>
    <name evidence="1" type="ORF">Q7A36_28875</name>
</gene>
<dbReference type="EMBL" id="JAUTWS010000046">
    <property type="protein sequence ID" value="MDO9712391.1"/>
    <property type="molecule type" value="Genomic_DNA"/>
</dbReference>
<sequence>MAETTKKPAPAGEAEVVDFRAIMKAGLSKRPVRQVALPPMPSVLPERKAETLVLPREPGVPPLVDLAGRRKFVIVMGPQNAGKTLDMRMVGSELYEADLLKRTCFAPVDPGPRALGRYLDVSQPASARQDDCVDFIEAAHNFMSSDDERRYQIFVLDCGGNNTALPVVLARNPKFVAELEAAGVAVVLSYYWVPRVDDLVLLDQHRDLGLVSPHTMLTMNMAKAARGLESYETMRAQAPWQRLLRAGAAELVLPALAEEWAQEVEHLSLPFWAARDGKVPKGSDAEPLDQAGRVAVAEWMSKWREARSPVASWLR</sequence>
<name>A0ABT9E850_9PROT</name>
<accession>A0ABT9E850</accession>
<dbReference type="Proteomes" id="UP001243009">
    <property type="component" value="Unassembled WGS sequence"/>
</dbReference>
<comment type="caution">
    <text evidence="1">The sequence shown here is derived from an EMBL/GenBank/DDBJ whole genome shotgun (WGS) entry which is preliminary data.</text>
</comment>
<protein>
    <recommendedName>
        <fullName evidence="3">ATP-binding protein</fullName>
    </recommendedName>
</protein>
<organism evidence="1 2">
    <name type="scientific">Paracraurococcus lichenis</name>
    <dbReference type="NCBI Taxonomy" id="3064888"/>
    <lineage>
        <taxon>Bacteria</taxon>
        <taxon>Pseudomonadati</taxon>
        <taxon>Pseudomonadota</taxon>
        <taxon>Alphaproteobacteria</taxon>
        <taxon>Acetobacterales</taxon>
        <taxon>Roseomonadaceae</taxon>
        <taxon>Paracraurococcus</taxon>
    </lineage>
</organism>
<dbReference type="RefSeq" id="WP_305107247.1">
    <property type="nucleotide sequence ID" value="NZ_JAUTWS010000046.1"/>
</dbReference>
<reference evidence="1 2" key="1">
    <citation type="submission" date="2023-08" db="EMBL/GenBank/DDBJ databases">
        <title>The draft genome sequence of Paracraurococcus sp. LOR1-02.</title>
        <authorList>
            <person name="Kingkaew E."/>
            <person name="Tanasupawat S."/>
        </authorList>
    </citation>
    <scope>NUCLEOTIDE SEQUENCE [LARGE SCALE GENOMIC DNA]</scope>
    <source>
        <strain evidence="1 2">LOR1-02</strain>
    </source>
</reference>
<evidence type="ECO:0000313" key="2">
    <source>
        <dbReference type="Proteomes" id="UP001243009"/>
    </source>
</evidence>
<proteinExistence type="predicted"/>
<keyword evidence="2" id="KW-1185">Reference proteome</keyword>